<dbReference type="Proteomes" id="UP000193136">
    <property type="component" value="Unassembled WGS sequence"/>
</dbReference>
<organism evidence="1 2">
    <name type="scientific">Geothermobacter hydrogeniphilus</name>
    <dbReference type="NCBI Taxonomy" id="1969733"/>
    <lineage>
        <taxon>Bacteria</taxon>
        <taxon>Pseudomonadati</taxon>
        <taxon>Thermodesulfobacteriota</taxon>
        <taxon>Desulfuromonadia</taxon>
        <taxon>Desulfuromonadales</taxon>
        <taxon>Geothermobacteraceae</taxon>
        <taxon>Geothermobacter</taxon>
    </lineage>
</organism>
<dbReference type="EMBL" id="NAAD01000004">
    <property type="protein sequence ID" value="ORJ62171.1"/>
    <property type="molecule type" value="Genomic_DNA"/>
</dbReference>
<name>A0A1X0YAE4_9BACT</name>
<comment type="caution">
    <text evidence="1">The sequence shown here is derived from an EMBL/GenBank/DDBJ whole genome shotgun (WGS) entry which is preliminary data.</text>
</comment>
<dbReference type="RefSeq" id="WP_085009725.1">
    <property type="nucleotide sequence ID" value="NZ_NAAD01000004.1"/>
</dbReference>
<sequence length="222" mass="24982">MIRFTFLPLLIVLLLSSCTEPPLVRRTPDPAASVPYRLSLDFSSALPDPFYLFAGPMETYNRYPVNGALKRLLTETLNRQQEAAGSLQAVIAFRLLALVPRFDQYGLLNFPVMRTAMVFGEKNFFLQRTAMDGGGDGGIDLPLEVHRGATLIGELQILVEGRVIHRQTLEIVDREVIYRDDDNRSKYRYSDRFDFGPVLERVLLKSAAEVSRIVARTLGTSS</sequence>
<reference evidence="1 2" key="1">
    <citation type="submission" date="2017-03" db="EMBL/GenBank/DDBJ databases">
        <title>Genome sequence of Geothermobacter sp. EPR-M, Deep-Sea Iron Reducer.</title>
        <authorList>
            <person name="Tully B."/>
            <person name="Savalia P."/>
            <person name="Abuyen K."/>
            <person name="Baughan C."/>
            <person name="Romero E."/>
            <person name="Ronkowski C."/>
            <person name="Torres B."/>
            <person name="Tremblay J."/>
            <person name="Trujillo A."/>
            <person name="Tyler M."/>
            <person name="Perez-Rodriguez I."/>
            <person name="Amend J."/>
        </authorList>
    </citation>
    <scope>NUCLEOTIDE SEQUENCE [LARGE SCALE GENOMIC DNA]</scope>
    <source>
        <strain evidence="1 2">EPR-M</strain>
    </source>
</reference>
<dbReference type="PROSITE" id="PS51257">
    <property type="entry name" value="PROKAR_LIPOPROTEIN"/>
    <property type="match status" value="1"/>
</dbReference>
<evidence type="ECO:0000313" key="1">
    <source>
        <dbReference type="EMBL" id="ORJ62171.1"/>
    </source>
</evidence>
<evidence type="ECO:0008006" key="3">
    <source>
        <dbReference type="Google" id="ProtNLM"/>
    </source>
</evidence>
<dbReference type="AlphaFoldDB" id="A0A1X0YAE4"/>
<gene>
    <name evidence="1" type="ORF">B5V00_05335</name>
</gene>
<proteinExistence type="predicted"/>
<keyword evidence="2" id="KW-1185">Reference proteome</keyword>
<dbReference type="OrthoDB" id="9821176at2"/>
<accession>A0A1X0YAE4</accession>
<protein>
    <recommendedName>
        <fullName evidence="3">Lipoprotein</fullName>
    </recommendedName>
</protein>
<evidence type="ECO:0000313" key="2">
    <source>
        <dbReference type="Proteomes" id="UP000193136"/>
    </source>
</evidence>